<reference evidence="2" key="1">
    <citation type="journal article" date="2009" name="Aquat. Toxicol.">
        <title>Gene expression profiling of copper-induced responses in the intertidal copepod Tigriopus japonicus using a 6K oligochip microarray.</title>
        <authorList>
            <person name="Ki J.S."/>
            <person name="Raisuddin S."/>
            <person name="Lee K.W."/>
            <person name="Hwang D.S."/>
            <person name="Han J."/>
            <person name="Rhee J.S."/>
            <person name="Kim I.C."/>
            <person name="Park H.G."/>
            <person name="Ryu J.C."/>
            <person name="Lee J.S."/>
        </authorList>
    </citation>
    <scope>NUCLEOTIDE SEQUENCE</scope>
</reference>
<dbReference type="SUPFAM" id="SSF63712">
    <property type="entry name" value="Nicotinic receptor ligand binding domain-like"/>
    <property type="match status" value="1"/>
</dbReference>
<evidence type="ECO:0000313" key="2">
    <source>
        <dbReference type="EMBL" id="ACS36131.1"/>
    </source>
</evidence>
<name>C6JWC3_TIGJA</name>
<feature type="non-terminal residue" evidence="2">
    <location>
        <position position="78"/>
    </location>
</feature>
<reference evidence="2" key="2">
    <citation type="submission" date="2009-05" db="EMBL/GenBank/DDBJ databases">
        <authorList>
            <person name="Lee J.-S."/>
        </authorList>
    </citation>
    <scope>NUCLEOTIDE SEQUENCE</scope>
</reference>
<feature type="domain" description="Neurotransmitter-gated ion-channel ligand-binding" evidence="1">
    <location>
        <begin position="7"/>
        <end position="78"/>
    </location>
</feature>
<dbReference type="AlphaFoldDB" id="C6JWC3"/>
<sequence length="78" mass="9186">VRFGGSKNCFFKFGSWTYDGYLLNIIPYDGKTELDLDEYDKSSPLLIKKSSIKQVVKYYPCCDEPYPHLMMKFTVQRK</sequence>
<dbReference type="GO" id="GO:0016020">
    <property type="term" value="C:membrane"/>
    <property type="evidence" value="ECO:0007669"/>
    <property type="project" value="InterPro"/>
</dbReference>
<dbReference type="GO" id="GO:0005230">
    <property type="term" value="F:extracellular ligand-gated monoatomic ion channel activity"/>
    <property type="evidence" value="ECO:0007669"/>
    <property type="project" value="InterPro"/>
</dbReference>
<keyword evidence="2" id="KW-0675">Receptor</keyword>
<dbReference type="InterPro" id="IPR036734">
    <property type="entry name" value="Neur_chan_lig-bd_sf"/>
</dbReference>
<dbReference type="Gene3D" id="2.70.170.10">
    <property type="entry name" value="Neurotransmitter-gated ion-channel ligand-binding domain"/>
    <property type="match status" value="1"/>
</dbReference>
<protein>
    <submittedName>
        <fullName evidence="2">Neuronal nicotinic acetylcholine receptor alpha-2</fullName>
    </submittedName>
</protein>
<dbReference type="InterPro" id="IPR006202">
    <property type="entry name" value="Neur_chan_lig-bd"/>
</dbReference>
<organism evidence="2">
    <name type="scientific">Tigriopus japonicus</name>
    <name type="common">Copepod</name>
    <dbReference type="NCBI Taxonomy" id="158387"/>
    <lineage>
        <taxon>Eukaryota</taxon>
        <taxon>Metazoa</taxon>
        <taxon>Ecdysozoa</taxon>
        <taxon>Arthropoda</taxon>
        <taxon>Crustacea</taxon>
        <taxon>Multicrustacea</taxon>
        <taxon>Hexanauplia</taxon>
        <taxon>Copepoda</taxon>
        <taxon>Harpacticoida</taxon>
        <taxon>Harpacticidae</taxon>
        <taxon>Tigriopus</taxon>
    </lineage>
</organism>
<dbReference type="EMBL" id="GQ144718">
    <property type="protein sequence ID" value="ACS36131.1"/>
    <property type="molecule type" value="mRNA"/>
</dbReference>
<accession>C6JWC3</accession>
<dbReference type="Pfam" id="PF02931">
    <property type="entry name" value="Neur_chan_LBD"/>
    <property type="match status" value="1"/>
</dbReference>
<proteinExistence type="evidence at transcript level"/>
<feature type="non-terminal residue" evidence="2">
    <location>
        <position position="1"/>
    </location>
</feature>
<evidence type="ECO:0000259" key="1">
    <source>
        <dbReference type="Pfam" id="PF02931"/>
    </source>
</evidence>